<accession>A0ABT8KHB4</accession>
<evidence type="ECO:0000313" key="3">
    <source>
        <dbReference type="EMBL" id="MDN5200107.1"/>
    </source>
</evidence>
<dbReference type="InterPro" id="IPR013324">
    <property type="entry name" value="RNA_pol_sigma_r3/r4-like"/>
</dbReference>
<dbReference type="InterPro" id="IPR053957">
    <property type="entry name" value="DUF2089_Zn_ribbon"/>
</dbReference>
<dbReference type="Pfam" id="PF09862">
    <property type="entry name" value="DUF2089"/>
    <property type="match status" value="1"/>
</dbReference>
<name>A0ABT8KHB4_9BACT</name>
<reference evidence="3" key="1">
    <citation type="submission" date="2023-06" db="EMBL/GenBank/DDBJ databases">
        <title>Genomic of Parafulvivirga corallium.</title>
        <authorList>
            <person name="Wang G."/>
        </authorList>
    </citation>
    <scope>NUCLEOTIDE SEQUENCE</scope>
    <source>
        <strain evidence="3">BMA10</strain>
    </source>
</reference>
<feature type="domain" description="DUF2089" evidence="2">
    <location>
        <begin position="10"/>
        <end position="38"/>
    </location>
</feature>
<dbReference type="RefSeq" id="WP_346750134.1">
    <property type="nucleotide sequence ID" value="NZ_JAUJEA010000001.1"/>
</dbReference>
<feature type="domain" description="DUF2089" evidence="1">
    <location>
        <begin position="43"/>
        <end position="86"/>
    </location>
</feature>
<protein>
    <submittedName>
        <fullName evidence="3">DUF2089 family protein</fullName>
    </submittedName>
</protein>
<dbReference type="Pfam" id="PF22747">
    <property type="entry name" value="Zn_ribbon_DUF2089"/>
    <property type="match status" value="1"/>
</dbReference>
<evidence type="ECO:0000313" key="4">
    <source>
        <dbReference type="Proteomes" id="UP001172082"/>
    </source>
</evidence>
<keyword evidence="4" id="KW-1185">Reference proteome</keyword>
<sequence>MTIKKLPVICPSCSGKLKVQSLHCEACETTVSGLYSLPILSNLSNEEQTFILDFVKNSGSLKTMAQKLGLSYPTVRNRLDDIIEKIRNIESEEDHH</sequence>
<dbReference type="InterPro" id="IPR018658">
    <property type="entry name" value="DUF2089"/>
</dbReference>
<dbReference type="Proteomes" id="UP001172082">
    <property type="component" value="Unassembled WGS sequence"/>
</dbReference>
<dbReference type="EMBL" id="JAUJEA010000001">
    <property type="protein sequence ID" value="MDN5200107.1"/>
    <property type="molecule type" value="Genomic_DNA"/>
</dbReference>
<organism evidence="3 4">
    <name type="scientific">Splendidivirga corallicola</name>
    <dbReference type="NCBI Taxonomy" id="3051826"/>
    <lineage>
        <taxon>Bacteria</taxon>
        <taxon>Pseudomonadati</taxon>
        <taxon>Bacteroidota</taxon>
        <taxon>Cytophagia</taxon>
        <taxon>Cytophagales</taxon>
        <taxon>Splendidivirgaceae</taxon>
        <taxon>Splendidivirga</taxon>
    </lineage>
</organism>
<dbReference type="SUPFAM" id="SSF88659">
    <property type="entry name" value="Sigma3 and sigma4 domains of RNA polymerase sigma factors"/>
    <property type="match status" value="1"/>
</dbReference>
<gene>
    <name evidence="3" type="ORF">QQ008_02010</name>
</gene>
<comment type="caution">
    <text evidence="3">The sequence shown here is derived from an EMBL/GenBank/DDBJ whole genome shotgun (WGS) entry which is preliminary data.</text>
</comment>
<evidence type="ECO:0000259" key="1">
    <source>
        <dbReference type="Pfam" id="PF09862"/>
    </source>
</evidence>
<evidence type="ECO:0000259" key="2">
    <source>
        <dbReference type="Pfam" id="PF22747"/>
    </source>
</evidence>
<proteinExistence type="predicted"/>